<reference evidence="16 17" key="1">
    <citation type="journal article" date="2013" name="PLoS ONE">
        <title>Metagenomic analysis of the ferret fecal viral flora.</title>
        <authorList>
            <person name="Smits S.L."/>
            <person name="Raj V.S."/>
            <person name="Oduber M.D."/>
            <person name="Schapendonk C.M."/>
            <person name="Bodewes R."/>
            <person name="Provacia L."/>
            <person name="Stittelaar K.J."/>
            <person name="Osterhaus A.D."/>
            <person name="Haagmans B.L."/>
        </authorList>
    </citation>
    <scope>NUCLEOTIDE SEQUENCE [LARGE SCALE GENOMIC DNA]</scope>
    <source>
        <strain evidence="16">MpPV1</strain>
    </source>
</reference>
<gene>
    <name evidence="15" type="primary">L2</name>
</gene>
<evidence type="ECO:0000313" key="17">
    <source>
        <dbReference type="Proteomes" id="UP000134568"/>
    </source>
</evidence>
<dbReference type="HAMAP" id="MF_04003">
    <property type="entry name" value="PPV_L2"/>
    <property type="match status" value="1"/>
</dbReference>
<dbReference type="Pfam" id="PF00513">
    <property type="entry name" value="Late_protein_L2"/>
    <property type="match status" value="1"/>
</dbReference>
<accession>T1YE43</accession>
<evidence type="ECO:0000256" key="3">
    <source>
        <dbReference type="ARBA" id="ARBA00022561"/>
    </source>
</evidence>
<keyword evidence="4 15" id="KW-1048">Host nucleus</keyword>
<keyword evidence="9 15" id="KW-1177">Microtubular inwards viral transport</keyword>
<dbReference type="EMBL" id="KF006988">
    <property type="protein sequence ID" value="AGU62953.1"/>
    <property type="molecule type" value="Genomic_DNA"/>
</dbReference>
<keyword evidence="2 15" id="KW-0597">Phosphoprotein</keyword>
<keyword evidence="7 15" id="KW-0946">Virion</keyword>
<dbReference type="KEGG" id="vg:16767982"/>
<dbReference type="GO" id="GO:0075521">
    <property type="term" value="P:microtubule-dependent intracellular transport of viral material towards nucleus"/>
    <property type="evidence" value="ECO:0007669"/>
    <property type="project" value="UniProtKB-UniRule"/>
</dbReference>
<keyword evidence="8 15" id="KW-0426">Late protein</keyword>
<keyword evidence="12 15" id="KW-0238">DNA-binding</keyword>
<dbReference type="GO" id="GO:0019028">
    <property type="term" value="C:viral capsid"/>
    <property type="evidence" value="ECO:0007669"/>
    <property type="project" value="UniProtKB-UniRule"/>
</dbReference>
<comment type="function">
    <text evidence="15">Minor protein of the capsid that localizes along the inner surface of the virion, within the central cavities beneath the L1 pentamers. Plays a role in capsid stabilization through interaction with the major capsid protein L1. Once the virion enters the host cell, L2 escorts the genomic DNA into the nucleus by promoting escape from the endosomal compartments and traffic through the host Golgi network. Mechanistically, the C-terminus of L2 possesses a cell-penetrating peptide that protudes from the host endosome, interacts with host cytoplasmic retromer cargo and thereby mediates the capsid delivery to the host trans-Golgi network. Plays a role through its interaction with host dynein in the intracellular microtubule-dependent transport of viral capsid toward the nucleus. Mediates the viral genome import into the nucleus through binding to host importins. Once within the nucleus, L2 localizes viral genomes to host PML bodies in order to activate early gene expression for establishment of infection. Later on, promotes late gene expression by interacting with the viral E2 protein and by inhibiting its transcriptional activation functions. During virion assembly, encapsidates the genome by direct interaction with the viral DNA.</text>
</comment>
<evidence type="ECO:0000256" key="5">
    <source>
        <dbReference type="ARBA" id="ARBA00022581"/>
    </source>
</evidence>
<evidence type="ECO:0000256" key="4">
    <source>
        <dbReference type="ARBA" id="ARBA00022562"/>
    </source>
</evidence>
<keyword evidence="3 15" id="KW-0167">Capsid protein</keyword>
<dbReference type="GO" id="GO:0005198">
    <property type="term" value="F:structural molecule activity"/>
    <property type="evidence" value="ECO:0007669"/>
    <property type="project" value="UniProtKB-UniRule"/>
</dbReference>
<comment type="similarity">
    <text evidence="15">Belongs to the papillomaviridae L2 protein family.</text>
</comment>
<evidence type="ECO:0000256" key="8">
    <source>
        <dbReference type="ARBA" id="ARBA00022921"/>
    </source>
</evidence>
<keyword evidence="17" id="KW-1185">Reference proteome</keyword>
<evidence type="ECO:0000256" key="12">
    <source>
        <dbReference type="ARBA" id="ARBA00023125"/>
    </source>
</evidence>
<comment type="subcellular location">
    <subcellularLocation>
        <location evidence="15">Virion</location>
    </subcellularLocation>
    <subcellularLocation>
        <location evidence="15">Host nucleus</location>
    </subcellularLocation>
</comment>
<keyword evidence="14 15" id="KW-1160">Virus entry into host cell</keyword>
<evidence type="ECO:0000256" key="11">
    <source>
        <dbReference type="ARBA" id="ARBA00023120"/>
    </source>
</evidence>
<evidence type="ECO:0000256" key="1">
    <source>
        <dbReference type="ARBA" id="ARBA00022524"/>
    </source>
</evidence>
<keyword evidence="11 15" id="KW-1176">Cytoplasmic inwards viral transport</keyword>
<protein>
    <recommendedName>
        <fullName evidence="15">Minor capsid protein L2</fullName>
    </recommendedName>
</protein>
<organism evidence="16 17">
    <name type="scientific">Mustela putorius papillomavirus 1</name>
    <dbReference type="NCBI Taxonomy" id="2259540"/>
    <lineage>
        <taxon>Viruses</taxon>
        <taxon>Monodnaviria</taxon>
        <taxon>Shotokuvirae</taxon>
        <taxon>Cossaviricota</taxon>
        <taxon>Papovaviricetes</taxon>
        <taxon>Zurhausenvirales</taxon>
        <taxon>Papillomaviridae</taxon>
        <taxon>Firstpapillomavirinae</taxon>
        <taxon>Taupapillomavirus</taxon>
        <taxon>Taupapillomavirus 4</taxon>
    </lineage>
</organism>
<evidence type="ECO:0000256" key="7">
    <source>
        <dbReference type="ARBA" id="ARBA00022844"/>
    </source>
</evidence>
<name>T1YE43_9PAPI</name>
<feature type="disulfide bond" evidence="15">
    <location>
        <begin position="20"/>
        <end position="26"/>
    </location>
</feature>
<evidence type="ECO:0000256" key="14">
    <source>
        <dbReference type="ARBA" id="ARBA00023296"/>
    </source>
</evidence>
<keyword evidence="5 15" id="KW-0945">Host-virus interaction</keyword>
<comment type="subunit">
    <text evidence="15">Interacts with major capsid protein L1. Interacts with E2; this interaction inhibits E2 transcriptional activity but not the DNA replication function E2. Interacts with host HSPA8; this interaction is required for L2 nuclear translocation. Interacts with host importins KPNB2 and KPNB3. Forms a complex with importin alpha2-beta1 heterodimers via interaction with the importin alpha2 adapter. Interacts with host DYNLT1; this interaction is essential for virus intracellular transport during entry. Interacts (via C-terminus) with host retromer subunits VPS35 AND VPS29.</text>
</comment>
<evidence type="ECO:0000256" key="2">
    <source>
        <dbReference type="ARBA" id="ARBA00022553"/>
    </source>
</evidence>
<evidence type="ECO:0000256" key="9">
    <source>
        <dbReference type="ARBA" id="ARBA00022952"/>
    </source>
</evidence>
<keyword evidence="10" id="KW-1039">Host endosome</keyword>
<evidence type="ECO:0000256" key="10">
    <source>
        <dbReference type="ARBA" id="ARBA00023046"/>
    </source>
</evidence>
<dbReference type="InterPro" id="IPR000784">
    <property type="entry name" value="Late_L2"/>
</dbReference>
<evidence type="ECO:0000313" key="16">
    <source>
        <dbReference type="EMBL" id="AGU62953.1"/>
    </source>
</evidence>
<evidence type="ECO:0000256" key="15">
    <source>
        <dbReference type="HAMAP-Rule" id="MF_04003"/>
    </source>
</evidence>
<dbReference type="GO" id="GO:0075732">
    <property type="term" value="P:viral penetration into host nucleus"/>
    <property type="evidence" value="ECO:0007669"/>
    <property type="project" value="UniProtKB-KW"/>
</dbReference>
<dbReference type="GO" id="GO:0046718">
    <property type="term" value="P:symbiont entry into host cell"/>
    <property type="evidence" value="ECO:0007669"/>
    <property type="project" value="UniProtKB-KW"/>
</dbReference>
<sequence length="522" mass="55058">MAPRAKRVKRDSASNLYKHCVAGGDCIPDVVNKYENKTPADKILQIGGSLVYLGGLGIGTGKGTGGSTGYRPLGGGSSDTVTVGSRPSVLRPNVPVEPVGPTDIVTIDSNITSETPSIIPLEEGPPPNVIEEEIIAEGGIAPGPSGAPTVSSGSDDSVAILEVGGGSSSSSAGRRVVSRSQYNNASFVAVTHSTPTPGEASLGDSIIISSDGGGTVVGGGSGDHFEEIPLDVFGPSEFEITEGPKTSTPRGPVTELVTRAKEFYNRRITQSKVTTPTFLRRPQDLVQFEFENPAFDPDTTLNFPPDGAEPVAAPNEDFRDITKLSRPRFTANPQGGLRVSRLGTRSTIRLRSGTRIGGQTHYYFDVSSISRAPDPPSIELQAIGETSGDSTIVLGSSESSFINGNNLEGTPSIPEEAVLIDEQNEDFSNSRLTFESTRGQMVSLDITSYLEETTNAPIVVDDLAESVFVTHAENAIDAGGSYPNTPLTPIDGPTIIVTKETGVTYDLHPSLFGKRKRKRRSL</sequence>
<keyword evidence="13 15" id="KW-1015">Disulfide bond</keyword>
<keyword evidence="6" id="KW-1040">Host Golgi apparatus</keyword>
<dbReference type="Proteomes" id="UP000134568">
    <property type="component" value="Segment"/>
</dbReference>
<dbReference type="GO" id="GO:0042025">
    <property type="term" value="C:host cell nucleus"/>
    <property type="evidence" value="ECO:0007669"/>
    <property type="project" value="UniProtKB-SubCell"/>
</dbReference>
<dbReference type="GO" id="GO:0003677">
    <property type="term" value="F:DNA binding"/>
    <property type="evidence" value="ECO:0007669"/>
    <property type="project" value="UniProtKB-UniRule"/>
</dbReference>
<comment type="caution">
    <text evidence="15">Lacks conserved residue(s) required for the propagation of feature annotation.</text>
</comment>
<dbReference type="GO" id="GO:0043657">
    <property type="term" value="C:host cell"/>
    <property type="evidence" value="ECO:0007669"/>
    <property type="project" value="GOC"/>
</dbReference>
<evidence type="ECO:0000256" key="6">
    <source>
        <dbReference type="ARBA" id="ARBA00022812"/>
    </source>
</evidence>
<proteinExistence type="inferred from homology"/>
<evidence type="ECO:0000256" key="13">
    <source>
        <dbReference type="ARBA" id="ARBA00023157"/>
    </source>
</evidence>
<keyword evidence="1 15" id="KW-1163">Viral penetration into host nucleus</keyword>
<comment type="PTM">
    <text evidence="15">Highly phosphorylated.</text>
</comment>